<dbReference type="PROSITE" id="PS51098">
    <property type="entry name" value="PTS_EIIB_TYPE_1"/>
    <property type="match status" value="1"/>
</dbReference>
<keyword evidence="10 12" id="KW-0472">Membrane</keyword>
<evidence type="ECO:0000256" key="1">
    <source>
        <dbReference type="ARBA" id="ARBA00004651"/>
    </source>
</evidence>
<keyword evidence="7 12" id="KW-0812">Transmembrane</keyword>
<evidence type="ECO:0000256" key="11">
    <source>
        <dbReference type="PROSITE-ProRule" id="PRU00421"/>
    </source>
</evidence>
<dbReference type="PANTHER" id="PTHR30009">
    <property type="entry name" value="CYTOCHROME C-TYPE SYNTHESIS PROTEIN AND PTS TRANSMEMBRANE COMPONENT"/>
    <property type="match status" value="1"/>
</dbReference>
<keyword evidence="2" id="KW-0813">Transport</keyword>
<gene>
    <name evidence="15" type="ORF">SAMN02927935_00024</name>
</gene>
<dbReference type="Pfam" id="PF00367">
    <property type="entry name" value="PTS_EIIB"/>
    <property type="match status" value="1"/>
</dbReference>
<feature type="domain" description="PTS EIIC type-1" evidence="14">
    <location>
        <begin position="6"/>
        <end position="421"/>
    </location>
</feature>
<evidence type="ECO:0000256" key="3">
    <source>
        <dbReference type="ARBA" id="ARBA00022475"/>
    </source>
</evidence>
<dbReference type="RefSeq" id="WP_033633289.1">
    <property type="nucleotide sequence ID" value="NZ_CBCSIN010000001.1"/>
</dbReference>
<dbReference type="InterPro" id="IPR013013">
    <property type="entry name" value="PTS_EIIC_1"/>
</dbReference>
<evidence type="ECO:0000256" key="5">
    <source>
        <dbReference type="ARBA" id="ARBA00022679"/>
    </source>
</evidence>
<dbReference type="InterPro" id="IPR050429">
    <property type="entry name" value="PTS_Glucose_EIICBA"/>
</dbReference>
<accession>A0A1G5AFN5</accession>
<reference evidence="15 16" key="1">
    <citation type="submission" date="2016-10" db="EMBL/GenBank/DDBJ databases">
        <authorList>
            <person name="Varghese N."/>
            <person name="Submissions S."/>
        </authorList>
    </citation>
    <scope>NUCLEOTIDE SEQUENCE [LARGE SCALE GENOMIC DNA]</scope>
    <source>
        <strain evidence="15 16">CGMCC 1.6853</strain>
    </source>
</reference>
<evidence type="ECO:0000256" key="10">
    <source>
        <dbReference type="ARBA" id="ARBA00023136"/>
    </source>
</evidence>
<feature type="transmembrane region" description="Helical" evidence="12">
    <location>
        <begin position="62"/>
        <end position="82"/>
    </location>
</feature>
<evidence type="ECO:0000313" key="16">
    <source>
        <dbReference type="Proteomes" id="UP000183031"/>
    </source>
</evidence>
<feature type="transmembrane region" description="Helical" evidence="12">
    <location>
        <begin position="21"/>
        <end position="42"/>
    </location>
</feature>
<evidence type="ECO:0000256" key="4">
    <source>
        <dbReference type="ARBA" id="ARBA00022597"/>
    </source>
</evidence>
<dbReference type="PANTHER" id="PTHR30009:SF24">
    <property type="entry name" value="PTS SYSTEM, IIBC COMPONENT"/>
    <property type="match status" value="1"/>
</dbReference>
<dbReference type="NCBIfam" id="TIGR00826">
    <property type="entry name" value="EIIB_glc"/>
    <property type="match status" value="1"/>
</dbReference>
<evidence type="ECO:0000256" key="12">
    <source>
        <dbReference type="SAM" id="Phobius"/>
    </source>
</evidence>
<keyword evidence="6" id="KW-0598">Phosphotransferase system</keyword>
<dbReference type="Proteomes" id="UP000183031">
    <property type="component" value="Unassembled WGS sequence"/>
</dbReference>
<evidence type="ECO:0000259" key="13">
    <source>
        <dbReference type="PROSITE" id="PS51098"/>
    </source>
</evidence>
<feature type="transmembrane region" description="Helical" evidence="12">
    <location>
        <begin position="387"/>
        <end position="405"/>
    </location>
</feature>
<feature type="transmembrane region" description="Helical" evidence="12">
    <location>
        <begin position="200"/>
        <end position="222"/>
    </location>
</feature>
<proteinExistence type="predicted"/>
<keyword evidence="4" id="KW-0762">Sugar transport</keyword>
<keyword evidence="3" id="KW-1003">Cell membrane</keyword>
<dbReference type="SUPFAM" id="SSF55604">
    <property type="entry name" value="Glucose permease domain IIB"/>
    <property type="match status" value="1"/>
</dbReference>
<feature type="active site" description="Phosphocysteine intermediate; for EIIB activity" evidence="11">
    <location>
        <position position="463"/>
    </location>
</feature>
<comment type="subcellular location">
    <subcellularLocation>
        <location evidence="1">Cell membrane</location>
        <topology evidence="1">Multi-pass membrane protein</topology>
    </subcellularLocation>
</comment>
<dbReference type="EMBL" id="FMUT01000002">
    <property type="protein sequence ID" value="SCX76691.1"/>
    <property type="molecule type" value="Genomic_DNA"/>
</dbReference>
<dbReference type="CDD" id="cd00212">
    <property type="entry name" value="PTS_IIB_glc"/>
    <property type="match status" value="1"/>
</dbReference>
<evidence type="ECO:0000259" key="14">
    <source>
        <dbReference type="PROSITE" id="PS51103"/>
    </source>
</evidence>
<evidence type="ECO:0000256" key="6">
    <source>
        <dbReference type="ARBA" id="ARBA00022683"/>
    </source>
</evidence>
<dbReference type="Gene3D" id="3.30.1360.60">
    <property type="entry name" value="Glucose permease domain IIB"/>
    <property type="match status" value="1"/>
</dbReference>
<keyword evidence="9 12" id="KW-1133">Transmembrane helix</keyword>
<dbReference type="InterPro" id="IPR003352">
    <property type="entry name" value="PTS_EIIC"/>
</dbReference>
<comment type="caution">
    <text evidence="15">The sequence shown here is derived from an EMBL/GenBank/DDBJ whole genome shotgun (WGS) entry which is preliminary data.</text>
</comment>
<feature type="transmembrane region" description="Helical" evidence="12">
    <location>
        <begin position="130"/>
        <end position="153"/>
    </location>
</feature>
<evidence type="ECO:0000313" key="15">
    <source>
        <dbReference type="EMBL" id="SCX76691.1"/>
    </source>
</evidence>
<dbReference type="InterPro" id="IPR018113">
    <property type="entry name" value="PTrfase_EIIB_Cys"/>
</dbReference>
<evidence type="ECO:0000256" key="7">
    <source>
        <dbReference type="ARBA" id="ARBA00022692"/>
    </source>
</evidence>
<feature type="transmembrane region" description="Helical" evidence="12">
    <location>
        <begin position="174"/>
        <end position="194"/>
    </location>
</feature>
<dbReference type="PROSITE" id="PS01035">
    <property type="entry name" value="PTS_EIIB_TYPE_1_CYS"/>
    <property type="match status" value="1"/>
</dbReference>
<organism evidence="15 16">
    <name type="scientific">Serratia nematodiphila</name>
    <dbReference type="NCBI Taxonomy" id="458197"/>
    <lineage>
        <taxon>Bacteria</taxon>
        <taxon>Pseudomonadati</taxon>
        <taxon>Pseudomonadota</taxon>
        <taxon>Gammaproteobacteria</taxon>
        <taxon>Enterobacterales</taxon>
        <taxon>Yersiniaceae</taxon>
        <taxon>Serratia</taxon>
    </lineage>
</organism>
<dbReference type="InterPro" id="IPR001996">
    <property type="entry name" value="PTS_IIB_1"/>
</dbReference>
<dbReference type="Pfam" id="PF02378">
    <property type="entry name" value="PTS_EIIC"/>
    <property type="match status" value="1"/>
</dbReference>
<protein>
    <submittedName>
        <fullName evidence="15">PTS system IIB component, Glc family /PTS system IIC component, Glc family</fullName>
    </submittedName>
</protein>
<name>A0A1G5AFN5_9GAMM</name>
<sequence>MKGIIDNILSKLQLFSKAMMGPIFFLPVIGLILALSSILTNATLINEHSAVFSIGKMIGDTFWPLFGNLGLIFCIGITYGLAKDKKSEAALVAVMCFIMFLGANSSYLQFSGHVAAKINGEYYGTGQTELLGFTVVDMGIFLGLILGVTIAWVHNRLCNVELNGVFSVYGGAKLVLIAMTPIIMLYAVAFSYLWPAISQGLIALTGFMKSAGSLGVFVYGFFEKFLIPTGLHHFIWSPFQLTSIGGSIVQDGQTVSGSQAIFLAYMRDPSISPLMNEALRFSQQGMVTIFGLSGAALAFYHTAKPEKKMLAKAILIPAITTSILVGITEPIEFTFLFISPLLWVIHAVLTALSQVACNLLQVRPWGASGLVEFLAYNLPLPVSLTRWPLYVVIGLVQFAVYYLVFKTLVLKLNLKTPGREDDQDVRLYSKQDYRNRKNTPDEPSGIIIRALGGKENIISVDNCFTRLRVELKDMTRVDEAALKSTGAKGVVKNRREVQVIYGVTVGKVKNQVEKYLAAL</sequence>
<keyword evidence="16" id="KW-1185">Reference proteome</keyword>
<keyword evidence="8" id="KW-0418">Kinase</keyword>
<evidence type="ECO:0000256" key="9">
    <source>
        <dbReference type="ARBA" id="ARBA00022989"/>
    </source>
</evidence>
<evidence type="ECO:0000256" key="8">
    <source>
        <dbReference type="ARBA" id="ARBA00022777"/>
    </source>
</evidence>
<feature type="transmembrane region" description="Helical" evidence="12">
    <location>
        <begin position="89"/>
        <end position="110"/>
    </location>
</feature>
<evidence type="ECO:0000256" key="2">
    <source>
        <dbReference type="ARBA" id="ARBA00022448"/>
    </source>
</evidence>
<dbReference type="InterPro" id="IPR036878">
    <property type="entry name" value="Glu_permease_IIB"/>
</dbReference>
<keyword evidence="5" id="KW-0808">Transferase</keyword>
<dbReference type="PROSITE" id="PS51103">
    <property type="entry name" value="PTS_EIIC_TYPE_1"/>
    <property type="match status" value="1"/>
</dbReference>
<feature type="domain" description="PTS EIIB type-1" evidence="13">
    <location>
        <begin position="441"/>
        <end position="519"/>
    </location>
</feature>
<feature type="transmembrane region" description="Helical" evidence="12">
    <location>
        <begin position="309"/>
        <end position="328"/>
    </location>
</feature>